<dbReference type="SUPFAM" id="SSF53098">
    <property type="entry name" value="Ribonuclease H-like"/>
    <property type="match status" value="1"/>
</dbReference>
<feature type="region of interest" description="Disordered" evidence="1">
    <location>
        <begin position="604"/>
        <end position="674"/>
    </location>
</feature>
<dbReference type="EMBL" id="JAAKZV010000010">
    <property type="protein sequence ID" value="NGN63178.1"/>
    <property type="molecule type" value="Genomic_DNA"/>
</dbReference>
<feature type="compositionally biased region" description="Low complexity" evidence="1">
    <location>
        <begin position="624"/>
        <end position="634"/>
    </location>
</feature>
<accession>A0A6G4TVN5</accession>
<comment type="caution">
    <text evidence="3">The sequence shown here is derived from an EMBL/GenBank/DDBJ whole genome shotgun (WGS) entry which is preliminary data.</text>
</comment>
<evidence type="ECO:0000313" key="3">
    <source>
        <dbReference type="EMBL" id="NGN63178.1"/>
    </source>
</evidence>
<dbReference type="InterPro" id="IPR036397">
    <property type="entry name" value="RNaseH_sf"/>
</dbReference>
<dbReference type="InterPro" id="IPR001584">
    <property type="entry name" value="Integrase_cat-core"/>
</dbReference>
<gene>
    <name evidence="3" type="ORF">G5C51_04550</name>
</gene>
<reference evidence="3 4" key="1">
    <citation type="submission" date="2020-02" db="EMBL/GenBank/DDBJ databases">
        <title>Whole-genome analyses of novel actinobacteria.</title>
        <authorList>
            <person name="Sahin N."/>
        </authorList>
    </citation>
    <scope>NUCLEOTIDE SEQUENCE [LARGE SCALE GENOMIC DNA]</scope>
    <source>
        <strain evidence="3 4">A7024</strain>
    </source>
</reference>
<organism evidence="3 4">
    <name type="scientific">Streptomyces coryli</name>
    <dbReference type="NCBI Taxonomy" id="1128680"/>
    <lineage>
        <taxon>Bacteria</taxon>
        <taxon>Bacillati</taxon>
        <taxon>Actinomycetota</taxon>
        <taxon>Actinomycetes</taxon>
        <taxon>Kitasatosporales</taxon>
        <taxon>Streptomycetaceae</taxon>
        <taxon>Streptomyces</taxon>
    </lineage>
</organism>
<dbReference type="InterPro" id="IPR009057">
    <property type="entry name" value="Homeodomain-like_sf"/>
</dbReference>
<dbReference type="PROSITE" id="PS50994">
    <property type="entry name" value="INTEGRASE"/>
    <property type="match status" value="1"/>
</dbReference>
<evidence type="ECO:0000313" key="4">
    <source>
        <dbReference type="Proteomes" id="UP000481583"/>
    </source>
</evidence>
<feature type="region of interest" description="Disordered" evidence="1">
    <location>
        <begin position="230"/>
        <end position="252"/>
    </location>
</feature>
<protein>
    <submittedName>
        <fullName evidence="3">DDE-type integrase/transposase/recombinase</fullName>
    </submittedName>
</protein>
<dbReference type="AlphaFoldDB" id="A0A6G4TVN5"/>
<dbReference type="Pfam" id="PF09299">
    <property type="entry name" value="Mu-transpos_C"/>
    <property type="match status" value="1"/>
</dbReference>
<feature type="domain" description="Integrase catalytic" evidence="2">
    <location>
        <begin position="250"/>
        <end position="409"/>
    </location>
</feature>
<proteinExistence type="predicted"/>
<dbReference type="InterPro" id="IPR015378">
    <property type="entry name" value="Transposase-like_Mu_C"/>
</dbReference>
<dbReference type="InterPro" id="IPR012337">
    <property type="entry name" value="RNaseH-like_sf"/>
</dbReference>
<evidence type="ECO:0000259" key="2">
    <source>
        <dbReference type="PROSITE" id="PS50994"/>
    </source>
</evidence>
<keyword evidence="4" id="KW-1185">Reference proteome</keyword>
<dbReference type="Pfam" id="PF13565">
    <property type="entry name" value="HTH_32"/>
    <property type="match status" value="1"/>
</dbReference>
<dbReference type="Gene3D" id="3.30.420.10">
    <property type="entry name" value="Ribonuclease H-like superfamily/Ribonuclease H"/>
    <property type="match status" value="1"/>
</dbReference>
<dbReference type="GO" id="GO:0015074">
    <property type="term" value="P:DNA integration"/>
    <property type="evidence" value="ECO:0007669"/>
    <property type="project" value="InterPro"/>
</dbReference>
<dbReference type="GO" id="GO:0003676">
    <property type="term" value="F:nucleic acid binding"/>
    <property type="evidence" value="ECO:0007669"/>
    <property type="project" value="InterPro"/>
</dbReference>
<evidence type="ECO:0000256" key="1">
    <source>
        <dbReference type="SAM" id="MobiDB-lite"/>
    </source>
</evidence>
<dbReference type="Proteomes" id="UP000481583">
    <property type="component" value="Unassembled WGS sequence"/>
</dbReference>
<name>A0A6G4TVN5_9ACTN</name>
<sequence>MRVGDQVRFEDRVHSVVGLEGTLVRLADADGAVIVLQLPHLQMSEGFRILGHAERLSLPQPSRLAGATAEAVRAAEWWEEHLHEVLTGMIPSAEAGARPRHEYDPAVHTLAARERAKAAELAALGVPGCSERTLRRKRKRYEEHGLAGLLDRRGDGGVPLTARCDQRVVAALRQALAEAVDESSKTVEFFRWRTQRILAAEHGEGVVAMPSRATFYRLFAKVDAGGHATGSAATRRSLANRPEDPFSGVTADRPGELVQIDSTPFDVAVLLDAGVPGRVALTGMVDLATRTVLAAVLRPTTKSVDASLLLARAVTPEPMRPGWSQALSMARSVLPHRPLTDIDQRLEHAAARPVIVPELIVCDRGAVFLSRNFRASCRTLGISVQPAHPGTPTDKPHIERTLESVSTMFCQFVAGHLGRSAEMRGSDIEGGPLWSLLQMQELLDEWLVARWQNHRHDGLRDPAAPGRAFTPNEKYAALVAAAGYVPVALSGDDYVELLPACWRTIGAGGIKVNHRRYDCAELNPLRRQDSGDRVHRGLWEIHHDPYDVSRIWVRHPQDGWITVPWRHLSTVPGPFGELAWDHARRELPDGSEQERAAAVAALLDRAHRGPPGPGSKRRDRVAARTRAAAREAIPAPEPEHDHDAGESEAAPEQESAEVIPLGLFDPLEDPWRRR</sequence>
<dbReference type="SUPFAM" id="SSF46689">
    <property type="entry name" value="Homeodomain-like"/>
    <property type="match status" value="1"/>
</dbReference>